<dbReference type="AlphaFoldDB" id="A0A222AIK8"/>
<reference evidence="1" key="1">
    <citation type="journal article" date="2017" name="J. Phycol.">
        <title>Mitochondrial genomes of the green macroalga Ulva pertusa (Ulvophyceae, Chlorophyta): novel insights into the evolution of mitogenomes in the Ulvophyceae.</title>
        <authorList>
            <person name="Liu F."/>
            <person name="Melton J.T.III."/>
            <person name="Bi Y."/>
        </authorList>
    </citation>
    <scope>NUCLEOTIDE SEQUENCE</scope>
</reference>
<protein>
    <submittedName>
        <fullName evidence="1">Ribosomal protein S2</fullName>
    </submittedName>
</protein>
<dbReference type="SUPFAM" id="SSF52313">
    <property type="entry name" value="Ribosomal protein S2"/>
    <property type="match status" value="1"/>
</dbReference>
<dbReference type="EMBL" id="KX530817">
    <property type="protein sequence ID" value="ASO76204.1"/>
    <property type="molecule type" value="Genomic_DNA"/>
</dbReference>
<gene>
    <name evidence="1" type="primary">rps2</name>
</gene>
<dbReference type="EMBL" id="KX530816">
    <property type="protein sequence ID" value="ASO76162.1"/>
    <property type="molecule type" value="Genomic_DNA"/>
</dbReference>
<accession>A0A222AIK8</accession>
<proteinExistence type="predicted"/>
<evidence type="ECO:0000313" key="1">
    <source>
        <dbReference type="EMBL" id="ASO76204.1"/>
    </source>
</evidence>
<name>A0A222AIK8_ULVPE</name>
<dbReference type="GO" id="GO:0005840">
    <property type="term" value="C:ribosome"/>
    <property type="evidence" value="ECO:0007669"/>
    <property type="project" value="UniProtKB-KW"/>
</dbReference>
<geneLocation type="mitochondrion" evidence="1"/>
<dbReference type="InterPro" id="IPR023591">
    <property type="entry name" value="Ribosomal_uS2_flav_dom_sf"/>
</dbReference>
<organism evidence="1">
    <name type="scientific">Ulva pertusa</name>
    <name type="common">Sea lettuce</name>
    <dbReference type="NCBI Taxonomy" id="3120"/>
    <lineage>
        <taxon>Eukaryota</taxon>
        <taxon>Viridiplantae</taxon>
        <taxon>Chlorophyta</taxon>
        <taxon>core chlorophytes</taxon>
        <taxon>Ulvophyceae</taxon>
        <taxon>OUU clade</taxon>
        <taxon>Ulvales</taxon>
        <taxon>Ulvaceae</taxon>
        <taxon>Ulva</taxon>
    </lineage>
</organism>
<keyword evidence="1" id="KW-0687">Ribonucleoprotein</keyword>
<dbReference type="RefSeq" id="YP_009420514.1">
    <property type="nucleotide sequence ID" value="NC_035722.1"/>
</dbReference>
<dbReference type="Gene3D" id="3.40.50.10490">
    <property type="entry name" value="Glucose-6-phosphate isomerase like protein, domain 1"/>
    <property type="match status" value="1"/>
</dbReference>
<keyword evidence="1" id="KW-0689">Ribosomal protein</keyword>
<sequence>MIFIINNNTTHNYSRYSTGPSRIYSAPLNVKCALQTMINNAATFENNQNNQPYLFQTKQLLCWGPDIAFFNLRNTFSNIFKALQICWSAARNNKKILFINGKDSIAADSILVNAWLMHQYKRHSMPRKLNNISNYGSRYRSHLPTTSKYSITTAYENKGLFNHLTTFLNSCYIKVPQIPSTKVRSFIKNSNSLLNCILTKSKDFYMHNCSQLGHMQSNNYAHEQKTKRDELAKTRKLNTQKASKIIHSDHSTMLSKSLFLTRNEKQSPVSNYDQFKINTNNAIRLQVKEAHILTQQITGEITVPLVGFLTNTKTGFNTLQNQRNDAFFNQSKSVYLNNSLNALVKNTVHTRAKALNFESGLHHNITNHNYEASINKLQSSYSASIYHQYYLPFSFYVRPVNNGGLLVNQQSKQKQCIIRQNIFGKILAWRLKGQYPSSMFYSQFKIFDQRHKYKIKQLTIANNNNVDAAVYELKLTPAKSQVLFKNSKNFITLKKPVRLVQRTYKTSLQFYSNSKPHNTSSDNQPPIKLSPADTGLACSKNTRNLKVLLKSFKDNSINNYYISRFYQSVKTSSMYNNQHKNSISPTKLKSPVTQLFRTNYVLKAYKTQTKQLIAKLLRYDEKKFCNYYDKLINSNQLNQYQMFAKSPYVNNKLADIIFFINPEKNQNLVNQANCLKIPTIGIISGMAYSELGRRGCNHYNLNNLVNYPILGNPSSHFFVYTLVGVFIKALSSS</sequence>
<dbReference type="GeneID" id="33910328"/>
<keyword evidence="1" id="KW-0496">Mitochondrion</keyword>